<evidence type="ECO:0000259" key="4">
    <source>
        <dbReference type="Pfam" id="PF05726"/>
    </source>
</evidence>
<gene>
    <name evidence="5" type="ORF">CRYO30217_01504</name>
</gene>
<dbReference type="AlphaFoldDB" id="A0A916NBI4"/>
<dbReference type="InterPro" id="IPR014710">
    <property type="entry name" value="RmlC-like_jellyroll"/>
</dbReference>
<evidence type="ECO:0008006" key="7">
    <source>
        <dbReference type="Google" id="ProtNLM"/>
    </source>
</evidence>
<dbReference type="CDD" id="cd02909">
    <property type="entry name" value="cupin_pirin_N"/>
    <property type="match status" value="1"/>
</dbReference>
<dbReference type="Pfam" id="PF05726">
    <property type="entry name" value="Pirin_C"/>
    <property type="match status" value="1"/>
</dbReference>
<evidence type="ECO:0000256" key="2">
    <source>
        <dbReference type="RuleBase" id="RU003457"/>
    </source>
</evidence>
<dbReference type="InterPro" id="IPR008778">
    <property type="entry name" value="Pirin_C_dom"/>
</dbReference>
<dbReference type="PANTHER" id="PTHR13903">
    <property type="entry name" value="PIRIN-RELATED"/>
    <property type="match status" value="1"/>
</dbReference>
<dbReference type="Pfam" id="PF02678">
    <property type="entry name" value="Pirin"/>
    <property type="match status" value="1"/>
</dbReference>
<evidence type="ECO:0000313" key="5">
    <source>
        <dbReference type="EMBL" id="CAG5080984.1"/>
    </source>
</evidence>
<dbReference type="InterPro" id="IPR003829">
    <property type="entry name" value="Pirin_N_dom"/>
</dbReference>
<name>A0A916NBI4_9FLAO</name>
<dbReference type="PANTHER" id="PTHR13903:SF8">
    <property type="entry name" value="PIRIN"/>
    <property type="match status" value="1"/>
</dbReference>
<feature type="domain" description="Pirin C-terminal" evidence="4">
    <location>
        <begin position="249"/>
        <end position="350"/>
    </location>
</feature>
<dbReference type="InterPro" id="IPR011051">
    <property type="entry name" value="RmlC_Cupin_sf"/>
</dbReference>
<keyword evidence="6" id="KW-1185">Reference proteome</keyword>
<evidence type="ECO:0000256" key="1">
    <source>
        <dbReference type="ARBA" id="ARBA00008416"/>
    </source>
</evidence>
<evidence type="ECO:0000259" key="3">
    <source>
        <dbReference type="Pfam" id="PF02678"/>
    </source>
</evidence>
<evidence type="ECO:0000313" key="6">
    <source>
        <dbReference type="Proteomes" id="UP000683507"/>
    </source>
</evidence>
<accession>A0A916NBI4</accession>
<feature type="domain" description="Pirin N-terminal" evidence="3">
    <location>
        <begin position="92"/>
        <end position="183"/>
    </location>
</feature>
<dbReference type="SUPFAM" id="SSF51182">
    <property type="entry name" value="RmlC-like cupins"/>
    <property type="match status" value="1"/>
</dbReference>
<reference evidence="5" key="1">
    <citation type="submission" date="2021-04" db="EMBL/GenBank/DDBJ databases">
        <authorList>
            <person name="Rodrigo-Torres L."/>
            <person name="Arahal R. D."/>
            <person name="Lucena T."/>
        </authorList>
    </citation>
    <scope>NUCLEOTIDE SEQUENCE</scope>
    <source>
        <strain evidence="5">AS29M-1</strain>
    </source>
</reference>
<dbReference type="KEGG" id="ptan:CRYO30217_01504"/>
<dbReference type="CDD" id="cd02247">
    <property type="entry name" value="cupin_pirin_C"/>
    <property type="match status" value="1"/>
</dbReference>
<proteinExistence type="inferred from homology"/>
<dbReference type="InterPro" id="IPR012093">
    <property type="entry name" value="Pirin"/>
</dbReference>
<dbReference type="Gene3D" id="2.60.120.10">
    <property type="entry name" value="Jelly Rolls"/>
    <property type="match status" value="2"/>
</dbReference>
<comment type="similarity">
    <text evidence="1 2">Belongs to the pirin family.</text>
</comment>
<dbReference type="RefSeq" id="WP_258541705.1">
    <property type="nucleotide sequence ID" value="NZ_OU015584.1"/>
</dbReference>
<protein>
    <recommendedName>
        <fullName evidence="7">Pirin family protein</fullName>
    </recommendedName>
</protein>
<organism evidence="5 6">
    <name type="scientific">Parvicella tangerina</name>
    <dbReference type="NCBI Taxonomy" id="2829795"/>
    <lineage>
        <taxon>Bacteria</taxon>
        <taxon>Pseudomonadati</taxon>
        <taxon>Bacteroidota</taxon>
        <taxon>Flavobacteriia</taxon>
        <taxon>Flavobacteriales</taxon>
        <taxon>Parvicellaceae</taxon>
        <taxon>Parvicella</taxon>
    </lineage>
</organism>
<sequence>MEDSKLKRRSFLSRLSFASLGAISIPYLGLGKDPKTTTNTSVKNVKTVKNIKPLGFQWETLDPFLFCVHHEDFFPKGNGEMGPAASYLNGRNLGEDFIIKDGFRMYHGKKVPGFPGHPHRGFETVTVVRKGWVDHADSLGAAGRYGNGDVQWMTAGKGVQHSEMFPLIHDDKENTMELFQIWLNLPAKNKMVEPHFKMMWRESIQKIRHNSNGKETVVELIAGSLDNRKAAAPPPDSWASDDKNEVMILNIKMEAGAVWELPAASEGTNRMLYFYEGEELSVDNEILKGYHSAEVEASEVLTLAAKTDSSILILQGKPIGENVIQYGPFVMNTKQEIHDAFEEYHATQFGGWPWDRYDQVHDKNKQRFALHADGTLEEKKF</sequence>
<dbReference type="Proteomes" id="UP000683507">
    <property type="component" value="Chromosome"/>
</dbReference>
<dbReference type="EMBL" id="OU015584">
    <property type="protein sequence ID" value="CAG5080984.1"/>
    <property type="molecule type" value="Genomic_DNA"/>
</dbReference>